<proteinExistence type="predicted"/>
<sequence length="176" mass="20380">MTLNILVMFLAVFCLWNIADADTEESLEMRIYDRDYVKVSDTQMRKMLDEADLEKHGFKLEITSKLTSGSGSDSGQAYQKTYFYYKVVDCSLVPEVDEQLEYLIPGVFGSKVITKTNREIRNRKLDHLKQCKTGLEVHFKEDLGYYGTKIATPERRTKRNARKAHFWCSATKVLVD</sequence>
<feature type="signal peptide" evidence="1">
    <location>
        <begin position="1"/>
        <end position="21"/>
    </location>
</feature>
<keyword evidence="3" id="KW-1185">Reference proteome</keyword>
<accession>A0A9W9Z925</accession>
<feature type="chain" id="PRO_5040999192" evidence="1">
    <location>
        <begin position="22"/>
        <end position="176"/>
    </location>
</feature>
<name>A0A9W9Z925_9CNID</name>
<dbReference type="AlphaFoldDB" id="A0A9W9Z925"/>
<evidence type="ECO:0000313" key="3">
    <source>
        <dbReference type="Proteomes" id="UP001163046"/>
    </source>
</evidence>
<evidence type="ECO:0000313" key="2">
    <source>
        <dbReference type="EMBL" id="KAJ7377418.1"/>
    </source>
</evidence>
<keyword evidence="1" id="KW-0732">Signal</keyword>
<dbReference type="OrthoDB" id="5988715at2759"/>
<organism evidence="2 3">
    <name type="scientific">Desmophyllum pertusum</name>
    <dbReference type="NCBI Taxonomy" id="174260"/>
    <lineage>
        <taxon>Eukaryota</taxon>
        <taxon>Metazoa</taxon>
        <taxon>Cnidaria</taxon>
        <taxon>Anthozoa</taxon>
        <taxon>Hexacorallia</taxon>
        <taxon>Scleractinia</taxon>
        <taxon>Caryophylliina</taxon>
        <taxon>Caryophylliidae</taxon>
        <taxon>Desmophyllum</taxon>
    </lineage>
</organism>
<reference evidence="2" key="1">
    <citation type="submission" date="2023-01" db="EMBL/GenBank/DDBJ databases">
        <title>Genome assembly of the deep-sea coral Lophelia pertusa.</title>
        <authorList>
            <person name="Herrera S."/>
            <person name="Cordes E."/>
        </authorList>
    </citation>
    <scope>NUCLEOTIDE SEQUENCE</scope>
    <source>
        <strain evidence="2">USNM1676648</strain>
        <tissue evidence="2">Polyp</tissue>
    </source>
</reference>
<protein>
    <submittedName>
        <fullName evidence="2">Uncharacterized protein</fullName>
    </submittedName>
</protein>
<gene>
    <name evidence="2" type="ORF">OS493_029318</name>
</gene>
<comment type="caution">
    <text evidence="2">The sequence shown here is derived from an EMBL/GenBank/DDBJ whole genome shotgun (WGS) entry which is preliminary data.</text>
</comment>
<dbReference type="EMBL" id="MU826379">
    <property type="protein sequence ID" value="KAJ7377418.1"/>
    <property type="molecule type" value="Genomic_DNA"/>
</dbReference>
<evidence type="ECO:0000256" key="1">
    <source>
        <dbReference type="SAM" id="SignalP"/>
    </source>
</evidence>
<dbReference type="Proteomes" id="UP001163046">
    <property type="component" value="Unassembled WGS sequence"/>
</dbReference>